<organism evidence="1 2">
    <name type="scientific">Streptococcus sanguinis</name>
    <dbReference type="NCBI Taxonomy" id="1305"/>
    <lineage>
        <taxon>Bacteria</taxon>
        <taxon>Bacillati</taxon>
        <taxon>Bacillota</taxon>
        <taxon>Bacilli</taxon>
        <taxon>Lactobacillales</taxon>
        <taxon>Streptococcaceae</taxon>
        <taxon>Streptococcus</taxon>
    </lineage>
</organism>
<dbReference type="EMBL" id="LS483346">
    <property type="protein sequence ID" value="SQF34779.1"/>
    <property type="molecule type" value="Genomic_DNA"/>
</dbReference>
<reference evidence="1 2" key="1">
    <citation type="submission" date="2018-06" db="EMBL/GenBank/DDBJ databases">
        <authorList>
            <consortium name="Pathogen Informatics"/>
            <person name="Doyle S."/>
        </authorList>
    </citation>
    <scope>NUCLEOTIDE SEQUENCE [LARGE SCALE GENOMIC DNA]</scope>
    <source>
        <strain evidence="1 2">NCTC11085</strain>
    </source>
</reference>
<evidence type="ECO:0000313" key="1">
    <source>
        <dbReference type="EMBL" id="SQF34779.1"/>
    </source>
</evidence>
<accession>A0A2X3VG93</accession>
<name>A0A2X3VG93_STRSA</name>
<gene>
    <name evidence="1" type="ORF">NCTC11085_01150</name>
</gene>
<evidence type="ECO:0000313" key="2">
    <source>
        <dbReference type="Proteomes" id="UP000249623"/>
    </source>
</evidence>
<dbReference type="RefSeq" id="WP_002924694.1">
    <property type="nucleotide sequence ID" value="NZ_CP071430.1"/>
</dbReference>
<sequence length="99" mass="11574">MKINKIKMERWILYLSKKIRHIRTVEHTDYGLTTPCEHSAITLAQLTSLLLTVYSSGDALVATNMINKWVDVVREEYFKTHDFIFPDDAKLWDEDSNLS</sequence>
<protein>
    <submittedName>
        <fullName evidence="1">Uncharacterized protein</fullName>
    </submittedName>
</protein>
<dbReference type="AlphaFoldDB" id="A0A2X3VG93"/>
<proteinExistence type="predicted"/>
<dbReference type="Proteomes" id="UP000249623">
    <property type="component" value="Chromosome 1"/>
</dbReference>